<dbReference type="InterPro" id="IPR035647">
    <property type="entry name" value="EFG_III/V"/>
</dbReference>
<dbReference type="InterPro" id="IPR015269">
    <property type="entry name" value="UPF0029_Impact_C"/>
</dbReference>
<dbReference type="Gene3D" id="3.30.230.30">
    <property type="entry name" value="Impact, N-terminal domain"/>
    <property type="match status" value="1"/>
</dbReference>
<dbReference type="Pfam" id="PF01205">
    <property type="entry name" value="Impact_N"/>
    <property type="match status" value="1"/>
</dbReference>
<proteinExistence type="inferred from homology"/>
<evidence type="ECO:0000313" key="4">
    <source>
        <dbReference type="EMBL" id="ADI73934.1"/>
    </source>
</evidence>
<organism evidence="4 5">
    <name type="scientific">Methanohalobium evestigatum (strain ATCC BAA-1072 / DSM 3721 / NBRC 107634 / OCM 161 / Z-7303)</name>
    <dbReference type="NCBI Taxonomy" id="644295"/>
    <lineage>
        <taxon>Archaea</taxon>
        <taxon>Methanobacteriati</taxon>
        <taxon>Methanobacteriota</taxon>
        <taxon>Stenosarchaea group</taxon>
        <taxon>Methanomicrobia</taxon>
        <taxon>Methanosarcinales</taxon>
        <taxon>Methanosarcinaceae</taxon>
        <taxon>Methanohalobium</taxon>
    </lineage>
</organism>
<dbReference type="RefSeq" id="WP_013194501.1">
    <property type="nucleotide sequence ID" value="NC_014253.1"/>
</dbReference>
<comment type="similarity">
    <text evidence="1">Belongs to the IMPACT family.</text>
</comment>
<accession>D7E8Y6</accession>
<dbReference type="PANTHER" id="PTHR16301">
    <property type="entry name" value="IMPACT-RELATED"/>
    <property type="match status" value="1"/>
</dbReference>
<sequence length="195" mass="22220">MLNTSGFFFFFIKNSVFLGYAEPVNGETEARKFIEKIKNRHKDAAHNVSAYIIKNSNELTVKYDDDGEPAGSSGKPVYKVMDLKNIQNAVVVVSRYFGGIKLGFGGLTRAYRETAIEAIENAGITNICNRTRLKIRFDYSCIKDAKTLIEQYGKIDEEHYFDVVEFITDINEDLTDDFVQKLKSITKDKVIIQYL</sequence>
<dbReference type="Pfam" id="PF09186">
    <property type="entry name" value="DUF1949"/>
    <property type="match status" value="1"/>
</dbReference>
<dbReference type="GO" id="GO:0005737">
    <property type="term" value="C:cytoplasm"/>
    <property type="evidence" value="ECO:0007669"/>
    <property type="project" value="TreeGrafter"/>
</dbReference>
<dbReference type="InterPro" id="IPR036956">
    <property type="entry name" value="Impact_N_sf"/>
</dbReference>
<feature type="domain" description="UPF0029" evidence="3">
    <location>
        <begin position="135"/>
        <end position="187"/>
    </location>
</feature>
<dbReference type="KEGG" id="mev:Metev_1048"/>
<dbReference type="STRING" id="644295.Metev_1048"/>
<protein>
    <submittedName>
        <fullName evidence="4">Uncharacterized protein</fullName>
    </submittedName>
</protein>
<dbReference type="EMBL" id="CP002069">
    <property type="protein sequence ID" value="ADI73934.1"/>
    <property type="molecule type" value="Genomic_DNA"/>
</dbReference>
<name>D7E8Y6_METEZ</name>
<dbReference type="InterPro" id="IPR001498">
    <property type="entry name" value="Impact_N"/>
</dbReference>
<dbReference type="SUPFAM" id="SSF54211">
    <property type="entry name" value="Ribosomal protein S5 domain 2-like"/>
    <property type="match status" value="1"/>
</dbReference>
<dbReference type="InterPro" id="IPR023582">
    <property type="entry name" value="Impact"/>
</dbReference>
<keyword evidence="5" id="KW-1185">Reference proteome</keyword>
<evidence type="ECO:0000259" key="2">
    <source>
        <dbReference type="Pfam" id="PF01205"/>
    </source>
</evidence>
<dbReference type="InterPro" id="IPR020568">
    <property type="entry name" value="Ribosomal_Su5_D2-typ_SF"/>
</dbReference>
<gene>
    <name evidence="4" type="ordered locus">Metev_1048</name>
</gene>
<dbReference type="GeneID" id="9346678"/>
<evidence type="ECO:0000256" key="1">
    <source>
        <dbReference type="ARBA" id="ARBA00007665"/>
    </source>
</evidence>
<dbReference type="GO" id="GO:0006446">
    <property type="term" value="P:regulation of translational initiation"/>
    <property type="evidence" value="ECO:0007669"/>
    <property type="project" value="TreeGrafter"/>
</dbReference>
<dbReference type="SUPFAM" id="SSF54980">
    <property type="entry name" value="EF-G C-terminal domain-like"/>
    <property type="match status" value="1"/>
</dbReference>
<dbReference type="PANTHER" id="PTHR16301:SF20">
    <property type="entry name" value="IMPACT FAMILY MEMBER YIGZ"/>
    <property type="match status" value="1"/>
</dbReference>
<dbReference type="Proteomes" id="UP000000391">
    <property type="component" value="Chromosome"/>
</dbReference>
<evidence type="ECO:0000313" key="5">
    <source>
        <dbReference type="Proteomes" id="UP000000391"/>
    </source>
</evidence>
<evidence type="ECO:0000259" key="3">
    <source>
        <dbReference type="Pfam" id="PF09186"/>
    </source>
</evidence>
<dbReference type="HOGENOM" id="CLU_083552_1_1_2"/>
<reference evidence="4 5" key="1">
    <citation type="submission" date="2010-06" db="EMBL/GenBank/DDBJ databases">
        <title>Complete sequence chromosome of Methanohalobium evestigatum Z-7303.</title>
        <authorList>
            <consortium name="US DOE Joint Genome Institute"/>
            <person name="Lucas S."/>
            <person name="Copeland A."/>
            <person name="Lapidus A."/>
            <person name="Cheng J.-F."/>
            <person name="Bruce D."/>
            <person name="Goodwin L."/>
            <person name="Pitluck S."/>
            <person name="Saunders E."/>
            <person name="Detter J.C."/>
            <person name="Han C."/>
            <person name="Tapia R."/>
            <person name="Land M."/>
            <person name="Hauser L."/>
            <person name="Kyrpides N."/>
            <person name="Mikhailova N."/>
            <person name="Sieprawska-Lupa M."/>
            <person name="Whitman W.B."/>
            <person name="Anderson I."/>
            <person name="Woyke T."/>
        </authorList>
    </citation>
    <scope>NUCLEOTIDE SEQUENCE [LARGE SCALE GENOMIC DNA]</scope>
    <source>
        <strain evidence="5">ATCC BAA-1072 / DSM 3721 / NBRC 107634 / OCM 161 / Z-7303</strain>
    </source>
</reference>
<feature type="domain" description="Impact N-terminal" evidence="2">
    <location>
        <begin position="13"/>
        <end position="119"/>
    </location>
</feature>
<dbReference type="AlphaFoldDB" id="D7E8Y6"/>
<dbReference type="OrthoDB" id="121633at2157"/>